<name>A0A4D6MXM5_VIGUN</name>
<dbReference type="SUPFAM" id="SSF75620">
    <property type="entry name" value="Release factor"/>
    <property type="match status" value="1"/>
</dbReference>
<sequence>MKALNRLKAKLLVIAREQEVGSIKSIEKDNILNPWEEETRRYVFHPYKLVHDVKTGIEMPDLNYVLEGNIGTLIAAHISSRTVS</sequence>
<dbReference type="AlphaFoldDB" id="A0A4D6MXM5"/>
<organism evidence="1 2">
    <name type="scientific">Vigna unguiculata</name>
    <name type="common">Cowpea</name>
    <dbReference type="NCBI Taxonomy" id="3917"/>
    <lineage>
        <taxon>Eukaryota</taxon>
        <taxon>Viridiplantae</taxon>
        <taxon>Streptophyta</taxon>
        <taxon>Embryophyta</taxon>
        <taxon>Tracheophyta</taxon>
        <taxon>Spermatophyta</taxon>
        <taxon>Magnoliopsida</taxon>
        <taxon>eudicotyledons</taxon>
        <taxon>Gunneridae</taxon>
        <taxon>Pentapetalae</taxon>
        <taxon>rosids</taxon>
        <taxon>fabids</taxon>
        <taxon>Fabales</taxon>
        <taxon>Fabaceae</taxon>
        <taxon>Papilionoideae</taxon>
        <taxon>50 kb inversion clade</taxon>
        <taxon>NPAAA clade</taxon>
        <taxon>indigoferoid/millettioid clade</taxon>
        <taxon>Phaseoleae</taxon>
        <taxon>Vigna</taxon>
    </lineage>
</organism>
<dbReference type="Proteomes" id="UP000501690">
    <property type="component" value="Linkage Group LG9"/>
</dbReference>
<proteinExistence type="predicted"/>
<dbReference type="Gene3D" id="3.30.70.1660">
    <property type="match status" value="1"/>
</dbReference>
<dbReference type="EMBL" id="CP039353">
    <property type="protein sequence ID" value="QCE05392.1"/>
    <property type="molecule type" value="Genomic_DNA"/>
</dbReference>
<keyword evidence="2" id="KW-1185">Reference proteome</keyword>
<accession>A0A4D6MXM5</accession>
<protein>
    <submittedName>
        <fullName evidence="1">Peptide chain release factor 2</fullName>
    </submittedName>
</protein>
<dbReference type="PANTHER" id="PTHR43116">
    <property type="entry name" value="PEPTIDE CHAIN RELEASE FACTOR 2"/>
    <property type="match status" value="1"/>
</dbReference>
<dbReference type="Gene3D" id="3.30.160.20">
    <property type="match status" value="1"/>
</dbReference>
<dbReference type="PANTHER" id="PTHR43116:SF4">
    <property type="entry name" value="PEPTIDE CHAIN RELEASE FACTOR PRFB3, CHLOROPLASTIC"/>
    <property type="match status" value="1"/>
</dbReference>
<evidence type="ECO:0000313" key="2">
    <source>
        <dbReference type="Proteomes" id="UP000501690"/>
    </source>
</evidence>
<gene>
    <name evidence="1" type="ORF">DEO72_LG9g395</name>
</gene>
<dbReference type="InterPro" id="IPR045853">
    <property type="entry name" value="Pep_chain_release_fac_I_sf"/>
</dbReference>
<reference evidence="1 2" key="1">
    <citation type="submission" date="2019-04" db="EMBL/GenBank/DDBJ databases">
        <title>An improved genome assembly and genetic linkage map for asparagus bean, Vigna unguiculata ssp. sesquipedialis.</title>
        <authorList>
            <person name="Xia Q."/>
            <person name="Zhang R."/>
            <person name="Dong Y."/>
        </authorList>
    </citation>
    <scope>NUCLEOTIDE SEQUENCE [LARGE SCALE GENOMIC DNA]</scope>
    <source>
        <tissue evidence="1">Leaf</tissue>
    </source>
</reference>
<evidence type="ECO:0000313" key="1">
    <source>
        <dbReference type="EMBL" id="QCE05392.1"/>
    </source>
</evidence>